<dbReference type="EMBL" id="KZ990223">
    <property type="protein sequence ID" value="RKP24444.1"/>
    <property type="molecule type" value="Genomic_DNA"/>
</dbReference>
<dbReference type="AlphaFoldDB" id="A0A4P9YWY0"/>
<proteinExistence type="predicted"/>
<feature type="signal peptide" evidence="2">
    <location>
        <begin position="1"/>
        <end position="26"/>
    </location>
</feature>
<evidence type="ECO:0000313" key="4">
    <source>
        <dbReference type="Proteomes" id="UP000278143"/>
    </source>
</evidence>
<keyword evidence="2" id="KW-0732">Signal</keyword>
<keyword evidence="4" id="KW-1185">Reference proteome</keyword>
<evidence type="ECO:0000256" key="2">
    <source>
        <dbReference type="SAM" id="SignalP"/>
    </source>
</evidence>
<evidence type="ECO:0000313" key="3">
    <source>
        <dbReference type="EMBL" id="RKP24444.1"/>
    </source>
</evidence>
<protein>
    <submittedName>
        <fullName evidence="3">Uncharacterized protein</fullName>
    </submittedName>
</protein>
<feature type="region of interest" description="Disordered" evidence="1">
    <location>
        <begin position="69"/>
        <end position="136"/>
    </location>
</feature>
<accession>A0A4P9YWY0</accession>
<evidence type="ECO:0000256" key="1">
    <source>
        <dbReference type="SAM" id="MobiDB-lite"/>
    </source>
</evidence>
<feature type="chain" id="PRO_5020808904" evidence="2">
    <location>
        <begin position="27"/>
        <end position="257"/>
    </location>
</feature>
<reference evidence="4" key="1">
    <citation type="journal article" date="2018" name="Nat. Microbiol.">
        <title>Leveraging single-cell genomics to expand the fungal tree of life.</title>
        <authorList>
            <person name="Ahrendt S.R."/>
            <person name="Quandt C.A."/>
            <person name="Ciobanu D."/>
            <person name="Clum A."/>
            <person name="Salamov A."/>
            <person name="Andreopoulos B."/>
            <person name="Cheng J.F."/>
            <person name="Woyke T."/>
            <person name="Pelin A."/>
            <person name="Henrissat B."/>
            <person name="Reynolds N.K."/>
            <person name="Benny G.L."/>
            <person name="Smith M.E."/>
            <person name="James T.Y."/>
            <person name="Grigoriev I.V."/>
        </authorList>
    </citation>
    <scope>NUCLEOTIDE SEQUENCE [LARGE SCALE GENOMIC DNA]</scope>
    <source>
        <strain evidence="4">Benny S71-1</strain>
    </source>
</reference>
<gene>
    <name evidence="3" type="ORF">SYNPS1DRAFT_29796</name>
</gene>
<dbReference type="Proteomes" id="UP000278143">
    <property type="component" value="Unassembled WGS sequence"/>
</dbReference>
<feature type="compositionally biased region" description="Polar residues" evidence="1">
    <location>
        <begin position="86"/>
        <end position="111"/>
    </location>
</feature>
<organism evidence="3 4">
    <name type="scientific">Syncephalis pseudoplumigaleata</name>
    <dbReference type="NCBI Taxonomy" id="1712513"/>
    <lineage>
        <taxon>Eukaryota</taxon>
        <taxon>Fungi</taxon>
        <taxon>Fungi incertae sedis</taxon>
        <taxon>Zoopagomycota</taxon>
        <taxon>Zoopagomycotina</taxon>
        <taxon>Zoopagomycetes</taxon>
        <taxon>Zoopagales</taxon>
        <taxon>Piptocephalidaceae</taxon>
        <taxon>Syncephalis</taxon>
    </lineage>
</organism>
<name>A0A4P9YWY0_9FUNG</name>
<feature type="compositionally biased region" description="Pro residues" evidence="1">
    <location>
        <begin position="116"/>
        <end position="128"/>
    </location>
</feature>
<sequence>MVRLATLLVAAIGFAVAATAIQPAFAAPPEEQANGNPPPKPARNIKQYQPQLRSLSSPLPTIVDGEEFFDASDKLDPTPQRPTIPGRSQSSPNLRTNSISSLGPQSNNDQHIPSLGPVPPNDVPPSPHPQGADSKLKRGWRWVQECVGNACRWVQKPFTGFAARTRNFMANRREAFTTRFNSFNQQAQNRLAPVTDRAQKYYGTTAQFTKEKYNAASQYTKEKYNAAAQRAKNWFGRFNKNKVDPAPPLNTGDVKMG</sequence>